<sequence>MLIGVWPWDLDPLSRRIASTGKRPLACAKRNTPISQMPFARGASKKSTNTSLMAVSESGLNAQADARRESWFCRHETNVITVNGCWPDCRCEPRTRIDAWHETEHMMSPPACRRSAPASPPYPGTQEQVMRNGTYQDQNVCGYRICWMQTRRLYRDRQRVLGLSFRRRER</sequence>
<reference evidence="1" key="1">
    <citation type="submission" date="2022-01" db="EMBL/GenBank/DDBJ databases">
        <authorList>
            <person name="Long X."/>
        </authorList>
    </citation>
    <scope>NUCLEOTIDE SEQUENCE</scope>
</reference>
<dbReference type="EMBL" id="OM141125">
    <property type="protein sequence ID" value="ULG00196.1"/>
    <property type="molecule type" value="Genomic_DNA"/>
</dbReference>
<evidence type="ECO:0000313" key="1">
    <source>
        <dbReference type="EMBL" id="ULG00196.1"/>
    </source>
</evidence>
<dbReference type="Proteomes" id="UP001055334">
    <property type="component" value="Segment"/>
</dbReference>
<dbReference type="KEGG" id="vg:80397637"/>
<proteinExistence type="predicted"/>
<dbReference type="GeneID" id="80397637"/>
<keyword evidence="2" id="KW-1185">Reference proteome</keyword>
<evidence type="ECO:0000313" key="2">
    <source>
        <dbReference type="Proteomes" id="UP001055334"/>
    </source>
</evidence>
<accession>A0A9E7CD07</accession>
<protein>
    <submittedName>
        <fullName evidence="1">Uncharacterized protein</fullName>
    </submittedName>
</protein>
<dbReference type="RefSeq" id="YP_010773361.1">
    <property type="nucleotide sequence ID" value="NC_074662.1"/>
</dbReference>
<organism evidence="1 2">
    <name type="scientific">Pseudomonas phage PP9W2</name>
    <dbReference type="NCBI Taxonomy" id="2914450"/>
    <lineage>
        <taxon>Viruses</taxon>
        <taxon>Duplodnaviria</taxon>
        <taxon>Heunggongvirae</taxon>
        <taxon>Uroviricota</taxon>
        <taxon>Caudoviricetes</taxon>
        <taxon>Haihevirus</taxon>
        <taxon>Haihevirus PP9W2</taxon>
    </lineage>
</organism>
<name>A0A9E7CD07_9CAUD</name>